<dbReference type="EMBL" id="LNYL01000022">
    <property type="protein sequence ID" value="KTD29668.1"/>
    <property type="molecule type" value="Genomic_DNA"/>
</dbReference>
<dbReference type="Proteomes" id="UP000054908">
    <property type="component" value="Unassembled WGS sequence"/>
</dbReference>
<evidence type="ECO:0000313" key="2">
    <source>
        <dbReference type="EMBL" id="KTD29668.1"/>
    </source>
</evidence>
<dbReference type="PATRIC" id="fig|466.6.peg.900"/>
<sequence length="431" mass="46963">MATINVKLPDGTMQPMSYPDDWSQDQIKEAIYKHFPQYLDKGAQSDRQNDEKMAEPVEKQEKTGFKGLASDVLHSLSNALRNGKGFLKDIPDNIEKSGQDLEEHPLGGIFHMAGQLGAGAAELGKGLINAPHDLNQYLGKKKLLPESLVKAGQYIPHIPEDTGLEKLLGTEADPSKGDSLIRAIPEIASVGLGGASLVKAGRKAFKAPDLKNVIKETQAKVNAAETEAGKIFDTVEKEVGTRGLSNIPIDKDVIKQAESFLAKIPANKELIKRAKTGDYQALRALQSDLRVKGEKSLASALAAENKMGEEIFSTRDQINSSIEKHLTKNGHEDLAKLLNKARDDYRTLKQTYFSTPQLAKVFGKSQKVPKNPMTLLTEDSTEMNKFLAQHPEVKEALAKALKHKKNVNVAKIIGGLAGVGTSAEIAHRLIN</sequence>
<feature type="compositionally biased region" description="Basic and acidic residues" evidence="1">
    <location>
        <begin position="43"/>
        <end position="63"/>
    </location>
</feature>
<feature type="region of interest" description="Disordered" evidence="1">
    <location>
        <begin position="1"/>
        <end position="21"/>
    </location>
</feature>
<accession>A0A0W0WBD4</accession>
<evidence type="ECO:0000256" key="1">
    <source>
        <dbReference type="SAM" id="MobiDB-lite"/>
    </source>
</evidence>
<reference evidence="2 3" key="1">
    <citation type="submission" date="2015-11" db="EMBL/GenBank/DDBJ databases">
        <title>Genomic analysis of 38 Legionella species identifies large and diverse effector repertoires.</title>
        <authorList>
            <person name="Burstein D."/>
            <person name="Amaro F."/>
            <person name="Zusman T."/>
            <person name="Lifshitz Z."/>
            <person name="Cohen O."/>
            <person name="Gilbert J.A."/>
            <person name="Pupko T."/>
            <person name="Shuman H.A."/>
            <person name="Segal G."/>
        </authorList>
    </citation>
    <scope>NUCLEOTIDE SEQUENCE [LARGE SCALE GENOMIC DNA]</scope>
    <source>
        <strain evidence="2 3">PX-1-G2-E2</strain>
    </source>
</reference>
<dbReference type="AlphaFoldDB" id="A0A0W0WBD4"/>
<protein>
    <submittedName>
        <fullName evidence="2">Uncharacterized protein</fullName>
    </submittedName>
</protein>
<keyword evidence="3" id="KW-1185">Reference proteome</keyword>
<dbReference type="STRING" id="466.Lmac_0843"/>
<comment type="caution">
    <text evidence="2">The sequence shown here is derived from an EMBL/GenBank/DDBJ whole genome shotgun (WGS) entry which is preliminary data.</text>
</comment>
<proteinExistence type="predicted"/>
<gene>
    <name evidence="2" type="ORF">Lmac_0843</name>
</gene>
<dbReference type="RefSeq" id="WP_058451654.1">
    <property type="nucleotide sequence ID" value="NZ_CAAAIB010000015.1"/>
</dbReference>
<name>A0A0W0WBD4_9GAMM</name>
<feature type="region of interest" description="Disordered" evidence="1">
    <location>
        <begin position="40"/>
        <end position="63"/>
    </location>
</feature>
<organism evidence="2 3">
    <name type="scientific">Legionella maceachernii</name>
    <dbReference type="NCBI Taxonomy" id="466"/>
    <lineage>
        <taxon>Bacteria</taxon>
        <taxon>Pseudomonadati</taxon>
        <taxon>Pseudomonadota</taxon>
        <taxon>Gammaproteobacteria</taxon>
        <taxon>Legionellales</taxon>
        <taxon>Legionellaceae</taxon>
        <taxon>Legionella</taxon>
    </lineage>
</organism>
<evidence type="ECO:0000313" key="3">
    <source>
        <dbReference type="Proteomes" id="UP000054908"/>
    </source>
</evidence>